<comment type="function">
    <text evidence="9">Part of the tripartite ATP-independent periplasmic (TRAP) transport system.</text>
</comment>
<proteinExistence type="inferred from homology"/>
<evidence type="ECO:0000256" key="6">
    <source>
        <dbReference type="ARBA" id="ARBA00022989"/>
    </source>
</evidence>
<evidence type="ECO:0000256" key="8">
    <source>
        <dbReference type="ARBA" id="ARBA00038436"/>
    </source>
</evidence>
<evidence type="ECO:0000256" key="4">
    <source>
        <dbReference type="ARBA" id="ARBA00022519"/>
    </source>
</evidence>
<keyword evidence="6 9" id="KW-1133">Transmembrane helix</keyword>
<dbReference type="Pfam" id="PF04290">
    <property type="entry name" value="DctQ"/>
    <property type="match status" value="1"/>
</dbReference>
<evidence type="ECO:0000256" key="7">
    <source>
        <dbReference type="ARBA" id="ARBA00023136"/>
    </source>
</evidence>
<evidence type="ECO:0000259" key="10">
    <source>
        <dbReference type="Pfam" id="PF04290"/>
    </source>
</evidence>
<keyword evidence="12" id="KW-1185">Reference proteome</keyword>
<keyword evidence="2 9" id="KW-0813">Transport</keyword>
<comment type="subcellular location">
    <subcellularLocation>
        <location evidence="1 9">Cell inner membrane</location>
        <topology evidence="1 9">Multi-pass membrane protein</topology>
    </subcellularLocation>
</comment>
<organism evidence="11 12">
    <name type="scientific">Teichococcus vastitatis</name>
    <dbReference type="NCBI Taxonomy" id="2307076"/>
    <lineage>
        <taxon>Bacteria</taxon>
        <taxon>Pseudomonadati</taxon>
        <taxon>Pseudomonadota</taxon>
        <taxon>Alphaproteobacteria</taxon>
        <taxon>Acetobacterales</taxon>
        <taxon>Roseomonadaceae</taxon>
        <taxon>Roseomonas</taxon>
    </lineage>
</organism>
<keyword evidence="4 9" id="KW-0997">Cell inner membrane</keyword>
<feature type="transmembrane region" description="Helical" evidence="9">
    <location>
        <begin position="112"/>
        <end position="134"/>
    </location>
</feature>
<evidence type="ECO:0000256" key="3">
    <source>
        <dbReference type="ARBA" id="ARBA00022475"/>
    </source>
</evidence>
<name>A0ABS9VZJ1_9PROT</name>
<feature type="transmembrane region" description="Helical" evidence="9">
    <location>
        <begin position="34"/>
        <end position="53"/>
    </location>
</feature>
<comment type="caution">
    <text evidence="11">The sequence shown here is derived from an EMBL/GenBank/DDBJ whole genome shotgun (WGS) entry which is preliminary data.</text>
</comment>
<dbReference type="InterPro" id="IPR007387">
    <property type="entry name" value="TRAP_DctQ"/>
</dbReference>
<evidence type="ECO:0000256" key="5">
    <source>
        <dbReference type="ARBA" id="ARBA00022692"/>
    </source>
</evidence>
<protein>
    <recommendedName>
        <fullName evidence="9">TRAP transporter small permease protein</fullName>
    </recommendedName>
</protein>
<reference evidence="11 12" key="1">
    <citation type="submission" date="2022-03" db="EMBL/GenBank/DDBJ databases">
        <title>Complete genome analysis of Roseomonas KG 17.1 : a prolific producer of plant growth promoters.</title>
        <authorList>
            <person name="Saadouli I."/>
            <person name="Najjari A."/>
            <person name="Mosbah A."/>
            <person name="Ouzari H.I."/>
        </authorList>
    </citation>
    <scope>NUCLEOTIDE SEQUENCE [LARGE SCALE GENOMIC DNA]</scope>
    <source>
        <strain evidence="11 12">KG17-1</strain>
    </source>
</reference>
<dbReference type="Proteomes" id="UP001201985">
    <property type="component" value="Unassembled WGS sequence"/>
</dbReference>
<dbReference type="PANTHER" id="PTHR35011">
    <property type="entry name" value="2,3-DIKETO-L-GULONATE TRAP TRANSPORTER SMALL PERMEASE PROTEIN YIAM"/>
    <property type="match status" value="1"/>
</dbReference>
<keyword evidence="7 9" id="KW-0472">Membrane</keyword>
<sequence length="202" mass="21955">MHNHDVAVEAPQSAAAIDSRTYALDRAVEPLRWIFRWGSLAMLVAMVSLPFIQVVAREIFGMPIIGVEELARFMLICSVFLAVPYVVSAGASIKMEEILAMLPARVIHGLKLAAAAISTATFAAMVAASMIAIGTNLDNATPTLGIPYWIFLGAAVVSFSMTTLECAIQFFKAVQGMPLYVTFPQEQEPAEELDLPEDMRPH</sequence>
<dbReference type="InterPro" id="IPR055348">
    <property type="entry name" value="DctQ"/>
</dbReference>
<comment type="subunit">
    <text evidence="9">The complex comprises the extracytoplasmic solute receptor protein and the two transmembrane proteins.</text>
</comment>
<evidence type="ECO:0000256" key="9">
    <source>
        <dbReference type="RuleBase" id="RU369079"/>
    </source>
</evidence>
<dbReference type="PANTHER" id="PTHR35011:SF2">
    <property type="entry name" value="2,3-DIKETO-L-GULONATE TRAP TRANSPORTER SMALL PERMEASE PROTEIN YIAM"/>
    <property type="match status" value="1"/>
</dbReference>
<keyword evidence="3" id="KW-1003">Cell membrane</keyword>
<accession>A0ABS9VZJ1</accession>
<dbReference type="RefSeq" id="WP_120010289.1">
    <property type="nucleotide sequence ID" value="NZ_JALBUU010000004.1"/>
</dbReference>
<comment type="similarity">
    <text evidence="8 9">Belongs to the TRAP transporter small permease family.</text>
</comment>
<evidence type="ECO:0000313" key="12">
    <source>
        <dbReference type="Proteomes" id="UP001201985"/>
    </source>
</evidence>
<keyword evidence="5 9" id="KW-0812">Transmembrane</keyword>
<dbReference type="EMBL" id="JALBUU010000004">
    <property type="protein sequence ID" value="MCI0752338.1"/>
    <property type="molecule type" value="Genomic_DNA"/>
</dbReference>
<evidence type="ECO:0000256" key="1">
    <source>
        <dbReference type="ARBA" id="ARBA00004429"/>
    </source>
</evidence>
<evidence type="ECO:0000313" key="11">
    <source>
        <dbReference type="EMBL" id="MCI0752338.1"/>
    </source>
</evidence>
<feature type="transmembrane region" description="Helical" evidence="9">
    <location>
        <begin position="73"/>
        <end position="91"/>
    </location>
</feature>
<feature type="domain" description="Tripartite ATP-independent periplasmic transporters DctQ component" evidence="10">
    <location>
        <begin position="46"/>
        <end position="175"/>
    </location>
</feature>
<gene>
    <name evidence="11" type="ORF">MON41_00995</name>
</gene>
<feature type="transmembrane region" description="Helical" evidence="9">
    <location>
        <begin position="146"/>
        <end position="168"/>
    </location>
</feature>
<evidence type="ECO:0000256" key="2">
    <source>
        <dbReference type="ARBA" id="ARBA00022448"/>
    </source>
</evidence>